<sequence>MEGSFTLDVAVVAVEIIGVILWMVTISVAYSILVKSEKDEYDCEEVLLRHDDAHYKVLPVMFTVGVAHFYVNTRAFTRAACCCLRIAYVVGFMLILIGLLLKSSFEPTQGVIGHVVVSVAGVFNILANAYIWNKALRSPFNSLGDSEDH</sequence>
<gene>
    <name evidence="2" type="ORF">CEPIT_LOCUS28565</name>
</gene>
<feature type="transmembrane region" description="Helical" evidence="1">
    <location>
        <begin position="111"/>
        <end position="132"/>
    </location>
</feature>
<keyword evidence="1" id="KW-1133">Transmembrane helix</keyword>
<keyword evidence="3" id="KW-1185">Reference proteome</keyword>
<dbReference type="Proteomes" id="UP001152523">
    <property type="component" value="Unassembled WGS sequence"/>
</dbReference>
<keyword evidence="1" id="KW-0472">Membrane</keyword>
<proteinExistence type="predicted"/>
<reference evidence="2" key="1">
    <citation type="submission" date="2022-07" db="EMBL/GenBank/DDBJ databases">
        <authorList>
            <person name="Macas J."/>
            <person name="Novak P."/>
            <person name="Neumann P."/>
        </authorList>
    </citation>
    <scope>NUCLEOTIDE SEQUENCE</scope>
</reference>
<feature type="transmembrane region" description="Helical" evidence="1">
    <location>
        <begin position="12"/>
        <end position="33"/>
    </location>
</feature>
<dbReference type="EMBL" id="CAMAPF010000948">
    <property type="protein sequence ID" value="CAH9127750.1"/>
    <property type="molecule type" value="Genomic_DNA"/>
</dbReference>
<accession>A0AAV0EWT8</accession>
<evidence type="ECO:0000313" key="3">
    <source>
        <dbReference type="Proteomes" id="UP001152523"/>
    </source>
</evidence>
<organism evidence="2 3">
    <name type="scientific">Cuscuta epithymum</name>
    <dbReference type="NCBI Taxonomy" id="186058"/>
    <lineage>
        <taxon>Eukaryota</taxon>
        <taxon>Viridiplantae</taxon>
        <taxon>Streptophyta</taxon>
        <taxon>Embryophyta</taxon>
        <taxon>Tracheophyta</taxon>
        <taxon>Spermatophyta</taxon>
        <taxon>Magnoliopsida</taxon>
        <taxon>eudicotyledons</taxon>
        <taxon>Gunneridae</taxon>
        <taxon>Pentapetalae</taxon>
        <taxon>asterids</taxon>
        <taxon>lamiids</taxon>
        <taxon>Solanales</taxon>
        <taxon>Convolvulaceae</taxon>
        <taxon>Cuscuteae</taxon>
        <taxon>Cuscuta</taxon>
        <taxon>Cuscuta subgen. Cuscuta</taxon>
    </lineage>
</organism>
<keyword evidence="1" id="KW-0812">Transmembrane</keyword>
<protein>
    <submittedName>
        <fullName evidence="2">Uncharacterized protein</fullName>
    </submittedName>
</protein>
<comment type="caution">
    <text evidence="2">The sequence shown here is derived from an EMBL/GenBank/DDBJ whole genome shotgun (WGS) entry which is preliminary data.</text>
</comment>
<dbReference type="AlphaFoldDB" id="A0AAV0EWT8"/>
<name>A0AAV0EWT8_9ASTE</name>
<feature type="transmembrane region" description="Helical" evidence="1">
    <location>
        <begin position="83"/>
        <end position="105"/>
    </location>
</feature>
<evidence type="ECO:0000256" key="1">
    <source>
        <dbReference type="SAM" id="Phobius"/>
    </source>
</evidence>
<evidence type="ECO:0000313" key="2">
    <source>
        <dbReference type="EMBL" id="CAH9127750.1"/>
    </source>
</evidence>